<evidence type="ECO:0000256" key="6">
    <source>
        <dbReference type="SAM" id="Phobius"/>
    </source>
</evidence>
<protein>
    <submittedName>
        <fullName evidence="8">Hexose transporter-like protein</fullName>
    </submittedName>
</protein>
<keyword evidence="5 6" id="KW-0472">Membrane</keyword>
<evidence type="ECO:0000256" key="2">
    <source>
        <dbReference type="ARBA" id="ARBA00010992"/>
    </source>
</evidence>
<organism evidence="8 9">
    <name type="scientific">Apiospora arundinis</name>
    <dbReference type="NCBI Taxonomy" id="335852"/>
    <lineage>
        <taxon>Eukaryota</taxon>
        <taxon>Fungi</taxon>
        <taxon>Dikarya</taxon>
        <taxon>Ascomycota</taxon>
        <taxon>Pezizomycotina</taxon>
        <taxon>Sordariomycetes</taxon>
        <taxon>Xylariomycetidae</taxon>
        <taxon>Amphisphaeriales</taxon>
        <taxon>Apiosporaceae</taxon>
        <taxon>Apiospora</taxon>
    </lineage>
</organism>
<comment type="subcellular location">
    <subcellularLocation>
        <location evidence="1">Membrane</location>
        <topology evidence="1">Multi-pass membrane protein</topology>
    </subcellularLocation>
</comment>
<evidence type="ECO:0000313" key="9">
    <source>
        <dbReference type="Proteomes" id="UP001390339"/>
    </source>
</evidence>
<dbReference type="InterPro" id="IPR050360">
    <property type="entry name" value="MFS_Sugar_Transporters"/>
</dbReference>
<keyword evidence="9" id="KW-1185">Reference proteome</keyword>
<dbReference type="Proteomes" id="UP001390339">
    <property type="component" value="Unassembled WGS sequence"/>
</dbReference>
<feature type="transmembrane region" description="Helical" evidence="6">
    <location>
        <begin position="175"/>
        <end position="198"/>
    </location>
</feature>
<evidence type="ECO:0000313" key="8">
    <source>
        <dbReference type="EMBL" id="KAK8873448.1"/>
    </source>
</evidence>
<name>A0ABR2J6R1_9PEZI</name>
<feature type="transmembrane region" description="Helical" evidence="6">
    <location>
        <begin position="296"/>
        <end position="318"/>
    </location>
</feature>
<feature type="transmembrane region" description="Helical" evidence="6">
    <location>
        <begin position="86"/>
        <end position="109"/>
    </location>
</feature>
<proteinExistence type="inferred from homology"/>
<feature type="transmembrane region" description="Helical" evidence="6">
    <location>
        <begin position="210"/>
        <end position="227"/>
    </location>
</feature>
<evidence type="ECO:0000256" key="5">
    <source>
        <dbReference type="ARBA" id="ARBA00023136"/>
    </source>
</evidence>
<evidence type="ECO:0000256" key="1">
    <source>
        <dbReference type="ARBA" id="ARBA00004141"/>
    </source>
</evidence>
<dbReference type="EMBL" id="JAPCWZ010000003">
    <property type="protein sequence ID" value="KAK8873448.1"/>
    <property type="molecule type" value="Genomic_DNA"/>
</dbReference>
<reference evidence="8 9" key="1">
    <citation type="journal article" date="2024" name="IMA Fungus">
        <title>Apiospora arundinis, a panoply of carbohydrate-active enzymes and secondary metabolites.</title>
        <authorList>
            <person name="Sorensen T."/>
            <person name="Petersen C."/>
            <person name="Muurmann A.T."/>
            <person name="Christiansen J.V."/>
            <person name="Brundto M.L."/>
            <person name="Overgaard C.K."/>
            <person name="Boysen A.T."/>
            <person name="Wollenberg R.D."/>
            <person name="Larsen T.O."/>
            <person name="Sorensen J.L."/>
            <person name="Nielsen K.L."/>
            <person name="Sondergaard T.E."/>
        </authorList>
    </citation>
    <scope>NUCLEOTIDE SEQUENCE [LARGE SCALE GENOMIC DNA]</scope>
    <source>
        <strain evidence="8 9">AAU 773</strain>
    </source>
</reference>
<dbReference type="InterPro" id="IPR036259">
    <property type="entry name" value="MFS_trans_sf"/>
</dbReference>
<dbReference type="Pfam" id="PF00083">
    <property type="entry name" value="Sugar_tr"/>
    <property type="match status" value="1"/>
</dbReference>
<feature type="transmembrane region" description="Helical" evidence="6">
    <location>
        <begin position="141"/>
        <end position="163"/>
    </location>
</feature>
<gene>
    <name evidence="8" type="ORF">PGQ11_003962</name>
</gene>
<feature type="transmembrane region" description="Helical" evidence="6">
    <location>
        <begin position="33"/>
        <end position="51"/>
    </location>
</feature>
<comment type="similarity">
    <text evidence="2">Belongs to the major facilitator superfamily. Sugar transporter (TC 2.A.1.1) family.</text>
</comment>
<dbReference type="InterPro" id="IPR005828">
    <property type="entry name" value="MFS_sugar_transport-like"/>
</dbReference>
<dbReference type="PANTHER" id="PTHR48022:SF29">
    <property type="entry name" value="SUGAR TRANSPORTER, PUTATIVE (AFU_ORTHOLOGUE AFUA_6G14500)-RELATED"/>
    <property type="match status" value="1"/>
</dbReference>
<dbReference type="SUPFAM" id="SSF103473">
    <property type="entry name" value="MFS general substrate transporter"/>
    <property type="match status" value="1"/>
</dbReference>
<feature type="transmembrane region" description="Helical" evidence="6">
    <location>
        <begin position="463"/>
        <end position="486"/>
    </location>
</feature>
<evidence type="ECO:0000256" key="4">
    <source>
        <dbReference type="ARBA" id="ARBA00022989"/>
    </source>
</evidence>
<evidence type="ECO:0000256" key="3">
    <source>
        <dbReference type="ARBA" id="ARBA00022692"/>
    </source>
</evidence>
<accession>A0ABR2J6R1</accession>
<dbReference type="PROSITE" id="PS50850">
    <property type="entry name" value="MFS"/>
    <property type="match status" value="1"/>
</dbReference>
<keyword evidence="4 6" id="KW-1133">Transmembrane helix</keyword>
<feature type="transmembrane region" description="Helical" evidence="6">
    <location>
        <begin position="338"/>
        <end position="356"/>
    </location>
</feature>
<keyword evidence="3 6" id="KW-0812">Transmembrane</keyword>
<comment type="caution">
    <text evidence="8">The sequence shown here is derived from an EMBL/GenBank/DDBJ whole genome shotgun (WGS) entry which is preliminary data.</text>
</comment>
<sequence>MAVLNKGHGADPLIATIVAADKTPWYKKPNLRVLYLWLFICCMGVEMTSGFDSQLINALQFSPPFNSYFGEGHKDAKGKPAIKPDILGFVNACYQLGSILAVPVAPWLAQRLGRRWSIMIGSLIQAFGALLQGFAQHVAMYIIARMILGFGILFCIISGSSLIGELGHPKERPTLTAFFNASYFLGAIAAAAITIGTVEIVGDWSWRLPSLLQIVPSLMQICTVFLLPESPRYLVSKDRDDEATAILIKYHAEGDVHSELVQAEIAQIKTTIKLEMENSNQNWSQLVATAGMRRRLFLSVFIGLFTQMSGNTLLSYYSNVLFEMMGYTSKYAKSRINIANQCWSLLNAGVIAVFVARFRRRTMFLLSSASMLLVFLAMTVSFEKLQEASDRGITNYAAQISALVWYFAYSPTYNIGNNSLTYTYLVEIWPYATRSRGIGVEQVFGKLGGFFSTYVNPLAMDAIGWKFMAAYTGWLAFENIFIWLFYPETYGRTLEELAFLFESDALVAQQTEAVEKVVHDLEHDEPKAGHTVEHRQV</sequence>
<evidence type="ECO:0000259" key="7">
    <source>
        <dbReference type="PROSITE" id="PS50850"/>
    </source>
</evidence>
<feature type="transmembrane region" description="Helical" evidence="6">
    <location>
        <begin position="116"/>
        <end position="135"/>
    </location>
</feature>
<dbReference type="Gene3D" id="1.20.1250.20">
    <property type="entry name" value="MFS general substrate transporter like domains"/>
    <property type="match status" value="1"/>
</dbReference>
<dbReference type="PANTHER" id="PTHR48022">
    <property type="entry name" value="PLASTIDIC GLUCOSE TRANSPORTER 4"/>
    <property type="match status" value="1"/>
</dbReference>
<dbReference type="InterPro" id="IPR020846">
    <property type="entry name" value="MFS_dom"/>
</dbReference>
<feature type="transmembrane region" description="Helical" evidence="6">
    <location>
        <begin position="363"/>
        <end position="382"/>
    </location>
</feature>
<feature type="domain" description="Major facilitator superfamily (MFS) profile" evidence="7">
    <location>
        <begin position="38"/>
        <end position="490"/>
    </location>
</feature>